<protein>
    <submittedName>
        <fullName evidence="1">Uncharacterized protein</fullName>
    </submittedName>
</protein>
<sequence length="87" mass="9876">MTSEKFSHNGKEYEIDIVEKYDGDGVQDGKIARIYLIGTNGSSREQLDVDFEYSQDAGSDFHTTHGENLDRHIIEIIKDRIVMGVIN</sequence>
<comment type="caution">
    <text evidence="1">The sequence shown here is derived from an EMBL/GenBank/DDBJ whole genome shotgun (WGS) entry which is preliminary data.</text>
</comment>
<proteinExistence type="predicted"/>
<name>A0A8J3CMF6_9BURK</name>
<reference evidence="1" key="1">
    <citation type="journal article" date="2014" name="Int. J. Syst. Evol. Microbiol.">
        <title>Complete genome sequence of Corynebacterium casei LMG S-19264T (=DSM 44701T), isolated from a smear-ripened cheese.</title>
        <authorList>
            <consortium name="US DOE Joint Genome Institute (JGI-PGF)"/>
            <person name="Walter F."/>
            <person name="Albersmeier A."/>
            <person name="Kalinowski J."/>
            <person name="Ruckert C."/>
        </authorList>
    </citation>
    <scope>NUCLEOTIDE SEQUENCE</scope>
    <source>
        <strain evidence="1">KCTC 32501</strain>
    </source>
</reference>
<evidence type="ECO:0000313" key="2">
    <source>
        <dbReference type="Proteomes" id="UP000614287"/>
    </source>
</evidence>
<reference evidence="1" key="2">
    <citation type="submission" date="2020-09" db="EMBL/GenBank/DDBJ databases">
        <authorList>
            <person name="Sun Q."/>
            <person name="Kim S."/>
        </authorList>
    </citation>
    <scope>NUCLEOTIDE SEQUENCE</scope>
    <source>
        <strain evidence="1">KCTC 32501</strain>
    </source>
</reference>
<dbReference type="RefSeq" id="WP_189492239.1">
    <property type="nucleotide sequence ID" value="NZ_BMZG01000004.1"/>
</dbReference>
<dbReference type="EMBL" id="BMZG01000004">
    <property type="protein sequence ID" value="GHA70404.1"/>
    <property type="molecule type" value="Genomic_DNA"/>
</dbReference>
<dbReference type="Proteomes" id="UP000614287">
    <property type="component" value="Unassembled WGS sequence"/>
</dbReference>
<dbReference type="AlphaFoldDB" id="A0A8J3CMF6"/>
<organism evidence="1 2">
    <name type="scientific">Formosimonas limnophila</name>
    <dbReference type="NCBI Taxonomy" id="1384487"/>
    <lineage>
        <taxon>Bacteria</taxon>
        <taxon>Pseudomonadati</taxon>
        <taxon>Pseudomonadota</taxon>
        <taxon>Betaproteobacteria</taxon>
        <taxon>Burkholderiales</taxon>
        <taxon>Burkholderiaceae</taxon>
        <taxon>Formosimonas</taxon>
    </lineage>
</organism>
<accession>A0A8J3CMF6</accession>
<gene>
    <name evidence="1" type="ORF">GCM10009007_08930</name>
</gene>
<keyword evidence="2" id="KW-1185">Reference proteome</keyword>
<evidence type="ECO:0000313" key="1">
    <source>
        <dbReference type="EMBL" id="GHA70404.1"/>
    </source>
</evidence>